<name>A0A267ES79_9PLAT</name>
<keyword evidence="7" id="KW-1185">Reference proteome</keyword>
<organism evidence="6 7">
    <name type="scientific">Macrostomum lignano</name>
    <dbReference type="NCBI Taxonomy" id="282301"/>
    <lineage>
        <taxon>Eukaryota</taxon>
        <taxon>Metazoa</taxon>
        <taxon>Spiralia</taxon>
        <taxon>Lophotrochozoa</taxon>
        <taxon>Platyhelminthes</taxon>
        <taxon>Rhabditophora</taxon>
        <taxon>Macrostomorpha</taxon>
        <taxon>Macrostomida</taxon>
        <taxon>Macrostomidae</taxon>
        <taxon>Macrostomum</taxon>
    </lineage>
</organism>
<comment type="subcellular location">
    <subcellularLocation>
        <location evidence="1">Nucleus</location>
    </subcellularLocation>
</comment>
<comment type="caution">
    <text evidence="6">The sequence shown here is derived from an EMBL/GenBank/DDBJ whole genome shotgun (WGS) entry which is preliminary data.</text>
</comment>
<evidence type="ECO:0000256" key="1">
    <source>
        <dbReference type="ARBA" id="ARBA00004123"/>
    </source>
</evidence>
<dbReference type="Pfam" id="PF09739">
    <property type="entry name" value="MCM_bind"/>
    <property type="match status" value="2"/>
</dbReference>
<evidence type="ECO:0000256" key="5">
    <source>
        <dbReference type="SAM" id="MobiDB-lite"/>
    </source>
</evidence>
<gene>
    <name evidence="6" type="ORF">BOX15_Mlig004412g1</name>
</gene>
<evidence type="ECO:0000313" key="6">
    <source>
        <dbReference type="EMBL" id="PAA63824.1"/>
    </source>
</evidence>
<dbReference type="AlphaFoldDB" id="A0A267ES79"/>
<dbReference type="GO" id="GO:0003682">
    <property type="term" value="F:chromatin binding"/>
    <property type="evidence" value="ECO:0007669"/>
    <property type="project" value="TreeGrafter"/>
</dbReference>
<evidence type="ECO:0000256" key="3">
    <source>
        <dbReference type="ARBA" id="ARBA00015405"/>
    </source>
</evidence>
<comment type="similarity">
    <text evidence="2">Belongs to the MCMBP family.</text>
</comment>
<dbReference type="GO" id="GO:0006261">
    <property type="term" value="P:DNA-templated DNA replication"/>
    <property type="evidence" value="ECO:0007669"/>
    <property type="project" value="TreeGrafter"/>
</dbReference>
<dbReference type="Proteomes" id="UP000215902">
    <property type="component" value="Unassembled WGS sequence"/>
</dbReference>
<dbReference type="PANTHER" id="PTHR13489:SF0">
    <property type="entry name" value="MINI-CHROMOSOME MAINTENANCE COMPLEX-BINDING PROTEIN"/>
    <property type="match status" value="1"/>
</dbReference>
<dbReference type="GO" id="GO:0005634">
    <property type="term" value="C:nucleus"/>
    <property type="evidence" value="ECO:0007669"/>
    <property type="project" value="UniProtKB-SubCell"/>
</dbReference>
<dbReference type="PANTHER" id="PTHR13489">
    <property type="entry name" value="MINI-CHROMOSOME MAINTENANCE COMPLEX-BINDING PROTEIN"/>
    <property type="match status" value="1"/>
</dbReference>
<accession>A0A267ES79</accession>
<keyword evidence="4" id="KW-0539">Nucleus</keyword>
<dbReference type="OrthoDB" id="329666at2759"/>
<proteinExistence type="inferred from homology"/>
<feature type="region of interest" description="Disordered" evidence="5">
    <location>
        <begin position="253"/>
        <end position="282"/>
    </location>
</feature>
<evidence type="ECO:0000313" key="7">
    <source>
        <dbReference type="Proteomes" id="UP000215902"/>
    </source>
</evidence>
<dbReference type="EMBL" id="NIVC01001811">
    <property type="protein sequence ID" value="PAA63824.1"/>
    <property type="molecule type" value="Genomic_DNA"/>
</dbReference>
<evidence type="ECO:0000256" key="2">
    <source>
        <dbReference type="ARBA" id="ARBA00007925"/>
    </source>
</evidence>
<dbReference type="InterPro" id="IPR019140">
    <property type="entry name" value="MCM_complex-bd"/>
</dbReference>
<reference evidence="6 7" key="1">
    <citation type="submission" date="2017-06" db="EMBL/GenBank/DDBJ databases">
        <title>A platform for efficient transgenesis in Macrostomum lignano, a flatworm model organism for stem cell research.</title>
        <authorList>
            <person name="Berezikov E."/>
        </authorList>
    </citation>
    <scope>NUCLEOTIDE SEQUENCE [LARGE SCALE GENOMIC DNA]</scope>
    <source>
        <strain evidence="6">DV1</strain>
        <tissue evidence="6">Whole organism</tissue>
    </source>
</reference>
<protein>
    <recommendedName>
        <fullName evidence="3">Mini-chromosome maintenance complex-binding protein</fullName>
    </recommendedName>
</protein>
<feature type="non-terminal residue" evidence="6">
    <location>
        <position position="1"/>
    </location>
</feature>
<sequence>RKLKSQPSIVMNQAMISQPLQHLDEICAAEFSSSTAAKPCDVAQCFLDRLCSQDEQLLFGTDASPVKNPAGASGSAPSAGARLPCLNELPPAAGVRSETLVKFRGMVQATLEPELYHRSAGLFRDRPPASQAECQLTDAEVAAAGGWASLLGERQRCLCVPVPHETGWLRSELAQRDRLEESELASLCAGLSVADSEVPDGAGKPTQAKKARLAGDGVHSWNGDSVELLVYADECGLKVHDLVETIAILSVGPVPSSDAPDDENTEQQQQDPDAPPPPSVFRLHSLSHRRLANQVLGSFVPAASGLLEAEDKQPEEEQQDDPKWSFLRNALLGVFTDALHGDSLAAEYLLLHLISAVYLRGLDDPTPDDNSAVSAGLVAVGKLSLNLTCCRAQLVRHVARLLDLLVPRLCRLPLSLGCLNSGQLTPKLDCDTCRLRPGLLQMPAHTQLVLDETALEAGRLSETGLANVRALSRLVSRQAVEFDLQMYRKDFASDLRVLVVSEGKSVLPCDVLLPLEAKNFVSQAAAEKDFNLLLEKVTLDAPFLREARRYLAGAGQLAADSGTYEIGAEQQAWIEADFVRRRQAARSKENADKIINNSAGDDEAEGATAEDLALRLVLCRLLTISLGRRRPTRAIWDRVARMEAERKRRILMASKNAPA</sequence>
<dbReference type="STRING" id="282301.A0A267ES79"/>
<evidence type="ECO:0000256" key="4">
    <source>
        <dbReference type="ARBA" id="ARBA00023242"/>
    </source>
</evidence>